<dbReference type="PATRIC" id="fig|909613.9.peg.880"/>
<name>W7IS71_9PSEU</name>
<evidence type="ECO:0000313" key="7">
    <source>
        <dbReference type="Proteomes" id="UP000019277"/>
    </source>
</evidence>
<evidence type="ECO:0000256" key="1">
    <source>
        <dbReference type="ARBA" id="ARBA00009191"/>
    </source>
</evidence>
<dbReference type="eggNOG" id="COG3386">
    <property type="taxonomic scope" value="Bacteria"/>
</dbReference>
<dbReference type="GO" id="GO:0016787">
    <property type="term" value="F:hydrolase activity"/>
    <property type="evidence" value="ECO:0007669"/>
    <property type="project" value="TreeGrafter"/>
</dbReference>
<feature type="domain" description="Strictosidine synthase conserved region" evidence="5">
    <location>
        <begin position="122"/>
        <end position="200"/>
    </location>
</feature>
<dbReference type="STRING" id="909613.UO65_0864"/>
<dbReference type="AlphaFoldDB" id="W7IS71"/>
<feature type="compositionally biased region" description="Pro residues" evidence="4">
    <location>
        <begin position="15"/>
        <end position="24"/>
    </location>
</feature>
<evidence type="ECO:0000313" key="6">
    <source>
        <dbReference type="EMBL" id="EWC63775.1"/>
    </source>
</evidence>
<accession>W7IS71</accession>
<gene>
    <name evidence="6" type="ORF">UO65_0864</name>
</gene>
<dbReference type="SUPFAM" id="SSF63829">
    <property type="entry name" value="Calcium-dependent phosphotriesterase"/>
    <property type="match status" value="1"/>
</dbReference>
<dbReference type="Gene3D" id="2.120.10.30">
    <property type="entry name" value="TolB, C-terminal domain"/>
    <property type="match status" value="1"/>
</dbReference>
<sequence length="328" mass="34738">MGRPKIEPVVWRAPAPGPKPSPTALPPLTVHPVNGFGAEDVLVDSDGTVLTGLSDGRIVRLAPDGSRIEVVAATGGRPLGLEHHPDGLLVCDAHRGLLLVTGSDVAVLVPRGPDLNLCNNAAVAEDGTVYFTDSTSRFDLEHYRADLIEHSSTGRLLRRTPDGALDVLLTGLNFANGVALTPDRSAVIVSDMAAYRLHKVPVTGPTAAASDTTVFVDDLPGFADNLSLGTDGLLWLAFASPRDPVLDALLGKPPVFRQFLWRLPQKLQPAPRRTVWVRALDPATGATVHDFHGSPPDFHMATGVRESGGTVWLGSLQEPAVAAFTVPK</sequence>
<dbReference type="Proteomes" id="UP000019277">
    <property type="component" value="Unassembled WGS sequence"/>
</dbReference>
<evidence type="ECO:0000256" key="3">
    <source>
        <dbReference type="ARBA" id="ARBA00023180"/>
    </source>
</evidence>
<reference evidence="6 7" key="1">
    <citation type="journal article" date="2014" name="Genome Announc.">
        <title>Draft Genome Sequence of the Antitrypanosomally Active Sponge-Associated Bacterium Actinokineospora sp. Strain EG49.</title>
        <authorList>
            <person name="Harjes J."/>
            <person name="Ryu T."/>
            <person name="Abdelmohsen U.R."/>
            <person name="Moitinho-Silva L."/>
            <person name="Horn H."/>
            <person name="Ravasi T."/>
            <person name="Hentschel U."/>
        </authorList>
    </citation>
    <scope>NUCLEOTIDE SEQUENCE [LARGE SCALE GENOMIC DNA]</scope>
    <source>
        <strain evidence="6 7">EG49</strain>
    </source>
</reference>
<keyword evidence="3" id="KW-0325">Glycoprotein</keyword>
<evidence type="ECO:0000259" key="5">
    <source>
        <dbReference type="Pfam" id="PF03088"/>
    </source>
</evidence>
<comment type="caution">
    <text evidence="6">The sequence shown here is derived from an EMBL/GenBank/DDBJ whole genome shotgun (WGS) entry which is preliminary data.</text>
</comment>
<dbReference type="PANTHER" id="PTHR10426">
    <property type="entry name" value="STRICTOSIDINE SYNTHASE-RELATED"/>
    <property type="match status" value="1"/>
</dbReference>
<comment type="similarity">
    <text evidence="1">Belongs to the strictosidine synthase family.</text>
</comment>
<evidence type="ECO:0000256" key="4">
    <source>
        <dbReference type="SAM" id="MobiDB-lite"/>
    </source>
</evidence>
<dbReference type="InterPro" id="IPR018119">
    <property type="entry name" value="Strictosidine_synth_cons-reg"/>
</dbReference>
<dbReference type="Pfam" id="PF03088">
    <property type="entry name" value="Str_synth"/>
    <property type="match status" value="1"/>
</dbReference>
<dbReference type="OrthoDB" id="3332247at2"/>
<organism evidence="6 7">
    <name type="scientific">Actinokineospora spheciospongiae</name>
    <dbReference type="NCBI Taxonomy" id="909613"/>
    <lineage>
        <taxon>Bacteria</taxon>
        <taxon>Bacillati</taxon>
        <taxon>Actinomycetota</taxon>
        <taxon>Actinomycetes</taxon>
        <taxon>Pseudonocardiales</taxon>
        <taxon>Pseudonocardiaceae</taxon>
        <taxon>Actinokineospora</taxon>
    </lineage>
</organism>
<feature type="region of interest" description="Disordered" evidence="4">
    <location>
        <begin position="1"/>
        <end position="24"/>
    </location>
</feature>
<dbReference type="InterPro" id="IPR011042">
    <property type="entry name" value="6-blade_b-propeller_TolB-like"/>
</dbReference>
<dbReference type="RefSeq" id="WP_084175296.1">
    <property type="nucleotide sequence ID" value="NZ_AYXG01000033.1"/>
</dbReference>
<proteinExistence type="inferred from homology"/>
<evidence type="ECO:0000256" key="2">
    <source>
        <dbReference type="ARBA" id="ARBA00022553"/>
    </source>
</evidence>
<dbReference type="PANTHER" id="PTHR10426:SF88">
    <property type="entry name" value="ADIPOCYTE PLASMA MEMBRANE-ASSOCIATED PROTEIN HEMOMUCIN-RELATED"/>
    <property type="match status" value="1"/>
</dbReference>
<keyword evidence="2" id="KW-0597">Phosphoprotein</keyword>
<keyword evidence="7" id="KW-1185">Reference proteome</keyword>
<protein>
    <submittedName>
        <fullName evidence="6">Strictosidine synthase family protein</fullName>
    </submittedName>
</protein>
<dbReference type="EMBL" id="AYXG01000033">
    <property type="protein sequence ID" value="EWC63775.1"/>
    <property type="molecule type" value="Genomic_DNA"/>
</dbReference>
<dbReference type="Pfam" id="PF20067">
    <property type="entry name" value="SSL_N"/>
    <property type="match status" value="1"/>
</dbReference>